<dbReference type="InterPro" id="IPR014352">
    <property type="entry name" value="FERM/acyl-CoA-bd_prot_sf"/>
</dbReference>
<dbReference type="OrthoDB" id="346910at2759"/>
<dbReference type="GO" id="GO:0000062">
    <property type="term" value="F:fatty-acyl-CoA binding"/>
    <property type="evidence" value="ECO:0007669"/>
    <property type="project" value="InterPro"/>
</dbReference>
<dbReference type="Gene3D" id="1.20.80.10">
    <property type="match status" value="1"/>
</dbReference>
<feature type="compositionally biased region" description="Low complexity" evidence="3">
    <location>
        <begin position="130"/>
        <end position="140"/>
    </location>
</feature>
<feature type="coiled-coil region" evidence="2">
    <location>
        <begin position="190"/>
        <end position="217"/>
    </location>
</feature>
<organism evidence="6 7">
    <name type="scientific">Ascodesmis nigricans</name>
    <dbReference type="NCBI Taxonomy" id="341454"/>
    <lineage>
        <taxon>Eukaryota</taxon>
        <taxon>Fungi</taxon>
        <taxon>Dikarya</taxon>
        <taxon>Ascomycota</taxon>
        <taxon>Pezizomycotina</taxon>
        <taxon>Pezizomycetes</taxon>
        <taxon>Pezizales</taxon>
        <taxon>Ascodesmidaceae</taxon>
        <taxon>Ascodesmis</taxon>
    </lineage>
</organism>
<dbReference type="SUPFAM" id="SSF47027">
    <property type="entry name" value="Acyl-CoA binding protein"/>
    <property type="match status" value="1"/>
</dbReference>
<gene>
    <name evidence="6" type="ORF">EX30DRAFT_177825</name>
</gene>
<evidence type="ECO:0000256" key="2">
    <source>
        <dbReference type="SAM" id="Coils"/>
    </source>
</evidence>
<dbReference type="InterPro" id="IPR035984">
    <property type="entry name" value="Acyl-CoA-binding_sf"/>
</dbReference>
<dbReference type="InterPro" id="IPR000582">
    <property type="entry name" value="Acyl-CoA-binding_protein"/>
</dbReference>
<dbReference type="InParanoid" id="A0A4S2MLA1"/>
<evidence type="ECO:0000313" key="7">
    <source>
        <dbReference type="Proteomes" id="UP000298138"/>
    </source>
</evidence>
<reference evidence="6 7" key="1">
    <citation type="submission" date="2019-04" db="EMBL/GenBank/DDBJ databases">
        <title>Comparative genomics and transcriptomics to analyze fruiting body development in filamentous ascomycetes.</title>
        <authorList>
            <consortium name="DOE Joint Genome Institute"/>
            <person name="Lutkenhaus R."/>
            <person name="Traeger S."/>
            <person name="Breuer J."/>
            <person name="Kuo A."/>
            <person name="Lipzen A."/>
            <person name="Pangilinan J."/>
            <person name="Dilworth D."/>
            <person name="Sandor L."/>
            <person name="Poggeler S."/>
            <person name="Barry K."/>
            <person name="Grigoriev I.V."/>
            <person name="Nowrousian M."/>
        </authorList>
    </citation>
    <scope>NUCLEOTIDE SEQUENCE [LARGE SCALE GENOMIC DNA]</scope>
    <source>
        <strain evidence="6 7">CBS 389.68</strain>
    </source>
</reference>
<proteinExistence type="predicted"/>
<evidence type="ECO:0000259" key="5">
    <source>
        <dbReference type="PROSITE" id="PS51228"/>
    </source>
</evidence>
<accession>A0A4S2MLA1</accession>
<dbReference type="PROSITE" id="PS51228">
    <property type="entry name" value="ACB_2"/>
    <property type="match status" value="1"/>
</dbReference>
<dbReference type="PANTHER" id="PTHR23310:SF133">
    <property type="entry name" value="COA BINDING PROTEIN, PUTATIVE (AFU_ORTHOLOGUE AFUA_1G12300)-RELATED"/>
    <property type="match status" value="1"/>
</dbReference>
<evidence type="ECO:0000256" key="1">
    <source>
        <dbReference type="ARBA" id="ARBA00023121"/>
    </source>
</evidence>
<feature type="transmembrane region" description="Helical" evidence="4">
    <location>
        <begin position="225"/>
        <end position="253"/>
    </location>
</feature>
<dbReference type="Proteomes" id="UP000298138">
    <property type="component" value="Unassembled WGS sequence"/>
</dbReference>
<dbReference type="GO" id="GO:0006631">
    <property type="term" value="P:fatty acid metabolic process"/>
    <property type="evidence" value="ECO:0007669"/>
    <property type="project" value="TreeGrafter"/>
</dbReference>
<keyword evidence="4" id="KW-1133">Transmembrane helix</keyword>
<evidence type="ECO:0000256" key="3">
    <source>
        <dbReference type="SAM" id="MobiDB-lite"/>
    </source>
</evidence>
<keyword evidence="4" id="KW-0472">Membrane</keyword>
<sequence length="300" mass="33819">MTMADSVDRVFAHALQTVRKIPRTGSTRPPPDARLKLYGLYKQSMEGDVGGVMERPVLESLEHASEEDRAEVEKWDAWYSQRGLSRTEAKRRYITTLIETMHKYAYGTAEARELVSELEFVWDQIRSNISPTSTAPSSPALRAISPLPPATDNGLSSLPLPTISPHPYTSADDDALPPTDALPDHSPAWRLRVEKALAKMTTEVAALREQLESRRMREARRKSDFAMWVLYLGWAVVRHLIVEAVFWAIVVLWMRKRGDRRAEEAVRVVGRFVREGLRELGFGRRRGVPSAPSTVGSTRG</sequence>
<feature type="region of interest" description="Disordered" evidence="3">
    <location>
        <begin position="155"/>
        <end position="179"/>
    </location>
</feature>
<keyword evidence="7" id="KW-1185">Reference proteome</keyword>
<keyword evidence="4" id="KW-0812">Transmembrane</keyword>
<dbReference type="AlphaFoldDB" id="A0A4S2MLA1"/>
<dbReference type="STRING" id="341454.A0A4S2MLA1"/>
<keyword evidence="2" id="KW-0175">Coiled coil</keyword>
<protein>
    <submittedName>
        <fullName evidence="6">Acyl-CoA binding protein</fullName>
    </submittedName>
</protein>
<feature type="region of interest" description="Disordered" evidence="3">
    <location>
        <begin position="129"/>
        <end position="148"/>
    </location>
</feature>
<evidence type="ECO:0000256" key="4">
    <source>
        <dbReference type="SAM" id="Phobius"/>
    </source>
</evidence>
<dbReference type="EMBL" id="ML220149">
    <property type="protein sequence ID" value="TGZ77762.1"/>
    <property type="molecule type" value="Genomic_DNA"/>
</dbReference>
<name>A0A4S2MLA1_9PEZI</name>
<evidence type="ECO:0000313" key="6">
    <source>
        <dbReference type="EMBL" id="TGZ77762.1"/>
    </source>
</evidence>
<feature type="domain" description="ACB" evidence="5">
    <location>
        <begin position="7"/>
        <end position="106"/>
    </location>
</feature>
<dbReference type="Pfam" id="PF00887">
    <property type="entry name" value="ACBP"/>
    <property type="match status" value="1"/>
</dbReference>
<dbReference type="PANTHER" id="PTHR23310">
    <property type="entry name" value="ACYL-COA-BINDING PROTEIN, ACBP"/>
    <property type="match status" value="1"/>
</dbReference>
<keyword evidence="1" id="KW-0446">Lipid-binding</keyword>